<evidence type="ECO:0008006" key="7">
    <source>
        <dbReference type="Google" id="ProtNLM"/>
    </source>
</evidence>
<feature type="domain" description="Fibronectin type-III" evidence="4">
    <location>
        <begin position="928"/>
        <end position="1025"/>
    </location>
</feature>
<dbReference type="PROSITE" id="PS50835">
    <property type="entry name" value="IG_LIKE"/>
    <property type="match status" value="6"/>
</dbReference>
<evidence type="ECO:0000259" key="3">
    <source>
        <dbReference type="PROSITE" id="PS50835"/>
    </source>
</evidence>
<feature type="domain" description="Ig-like" evidence="3">
    <location>
        <begin position="632"/>
        <end position="722"/>
    </location>
</feature>
<dbReference type="Proteomes" id="UP000287033">
    <property type="component" value="Unassembled WGS sequence"/>
</dbReference>
<accession>A0A401SFH3</accession>
<keyword evidence="2" id="KW-0393">Immunoglobulin domain</keyword>
<keyword evidence="6" id="KW-1185">Reference proteome</keyword>
<dbReference type="FunFam" id="2.60.40.10:FF:001232">
    <property type="entry name" value="Immunoglobulin-like and fibronectin type III domain-containing 1"/>
    <property type="match status" value="1"/>
</dbReference>
<feature type="domain" description="Ig-like" evidence="3">
    <location>
        <begin position="444"/>
        <end position="528"/>
    </location>
</feature>
<dbReference type="FunFam" id="2.60.40.10:FF:000060">
    <property type="entry name" value="Myosin-binding protein C, slow type"/>
    <property type="match status" value="1"/>
</dbReference>
<feature type="domain" description="Ig-like" evidence="3">
    <location>
        <begin position="1237"/>
        <end position="1325"/>
    </location>
</feature>
<dbReference type="STRING" id="137246.A0A401SFH3"/>
<dbReference type="Pfam" id="PF18362">
    <property type="entry name" value="THB"/>
    <property type="match status" value="1"/>
</dbReference>
<dbReference type="InterPro" id="IPR013783">
    <property type="entry name" value="Ig-like_fold"/>
</dbReference>
<evidence type="ECO:0000256" key="1">
    <source>
        <dbReference type="ARBA" id="ARBA00022737"/>
    </source>
</evidence>
<dbReference type="SMART" id="SM00408">
    <property type="entry name" value="IGc2"/>
    <property type="match status" value="6"/>
</dbReference>
<evidence type="ECO:0000313" key="5">
    <source>
        <dbReference type="EMBL" id="GCC29156.1"/>
    </source>
</evidence>
<dbReference type="PANTHER" id="PTHR13817:SF153">
    <property type="entry name" value="IMMUNOGLOBULIN SUPERFAMILY MEMBER 22"/>
    <property type="match status" value="1"/>
</dbReference>
<dbReference type="SUPFAM" id="SSF49265">
    <property type="entry name" value="Fibronectin type III"/>
    <property type="match status" value="3"/>
</dbReference>
<dbReference type="FunFam" id="2.60.40.10:FF:000062">
    <property type="entry name" value="Myosin-binding protein C, slow type"/>
    <property type="match status" value="1"/>
</dbReference>
<dbReference type="OrthoDB" id="504170at2759"/>
<dbReference type="InterPro" id="IPR003599">
    <property type="entry name" value="Ig_sub"/>
</dbReference>
<dbReference type="InterPro" id="IPR036179">
    <property type="entry name" value="Ig-like_dom_sf"/>
</dbReference>
<dbReference type="InterPro" id="IPR007110">
    <property type="entry name" value="Ig-like_dom"/>
</dbReference>
<dbReference type="InterPro" id="IPR036116">
    <property type="entry name" value="FN3_sf"/>
</dbReference>
<evidence type="ECO:0000313" key="6">
    <source>
        <dbReference type="Proteomes" id="UP000287033"/>
    </source>
</evidence>
<dbReference type="InterPro" id="IPR040849">
    <property type="entry name" value="MyBP-C_THB"/>
</dbReference>
<comment type="caution">
    <text evidence="5">The sequence shown here is derived from an EMBL/GenBank/DDBJ whole genome shotgun (WGS) entry which is preliminary data.</text>
</comment>
<feature type="domain" description="Fibronectin type-III" evidence="4">
    <location>
        <begin position="1123"/>
        <end position="1217"/>
    </location>
</feature>
<dbReference type="SMART" id="SM00060">
    <property type="entry name" value="FN3"/>
    <property type="match status" value="4"/>
</dbReference>
<feature type="domain" description="Fibronectin type-III" evidence="4">
    <location>
        <begin position="730"/>
        <end position="824"/>
    </location>
</feature>
<dbReference type="InterPro" id="IPR050964">
    <property type="entry name" value="Striated_Muscle_Regulatory"/>
</dbReference>
<dbReference type="PRINTS" id="PR00014">
    <property type="entry name" value="FNTYPEIII"/>
</dbReference>
<reference evidence="5 6" key="1">
    <citation type="journal article" date="2018" name="Nat. Ecol. Evol.">
        <title>Shark genomes provide insights into elasmobranch evolution and the origin of vertebrates.</title>
        <authorList>
            <person name="Hara Y"/>
            <person name="Yamaguchi K"/>
            <person name="Onimaru K"/>
            <person name="Kadota M"/>
            <person name="Koyanagi M"/>
            <person name="Keeley SD"/>
            <person name="Tatsumi K"/>
            <person name="Tanaka K"/>
            <person name="Motone F"/>
            <person name="Kageyama Y"/>
            <person name="Nozu R"/>
            <person name="Adachi N"/>
            <person name="Nishimura O"/>
            <person name="Nakagawa R"/>
            <person name="Tanegashima C"/>
            <person name="Kiyatake I"/>
            <person name="Matsumoto R"/>
            <person name="Murakumo K"/>
            <person name="Nishida K"/>
            <person name="Terakita A"/>
            <person name="Kuratani S"/>
            <person name="Sato K"/>
            <person name="Hyodo S Kuraku.S."/>
        </authorList>
    </citation>
    <scope>NUCLEOTIDE SEQUENCE [LARGE SCALE GENOMIC DNA]</scope>
</reference>
<sequence>MGRVKFGTGHYSNSDIRVSTMTSTMSKTTTRTTTITTEHSTESGMTRVKKVSQVTKITSEEEADRVQRKPSITLQSLNVVTRSFEIPAGESIPEFDEKPNSSVVQEGKDVIFKAKVSGNPKPTITWKRGSGKPIKEGAKIFFDTILKENVLKLDHVTPDDEDAYKCIASNTHADCTYTVSLMVTECQEKQLNFRTMLKKRSAPAPKEERKVPDEKEMWEILMKADKKDYEKICLQYGFTDFRGMLKRLKEMKKKVETEEVKVLKPLEDLEGKVDSTVTFDTVLELKDPNMKMQWFKDGEPLRTQFSLGKFEIKQMGTKFMLSVKNLTQKDAGQYTLVVGDKKFTVGLKVKDEPLRFGVELKPIKVVERQTGTFECRLTKKVPSVCWKFQGVEVKRDDKHDIIVSEDGLTHTLKIKDVRPSDVGEYSFSADNLTSKSQLQIARLPIQFPSALKNVHVKEKGKARLECELSSKDVRIKWLKNGKEITRSPKYNMMREGRRVELIIDDAELEDSGEYTVVAMQDNDDREYTCACTLNVQDRFATVKSGMSDAHPQTGQPAEFCVVLNDEKVDGVWLKDGKEITDTKNIQIVKQGAVHKLIINSADDESEGKYTFKAKGAESEAVLSIADPPVIDPDVLSLLAKDPITVKAGQTATIKIPFKGKPIPKVTWFKDGLEVFEDAKTEIEKSPTQTVLVLKHCVREDSGNIMLKLKSDCGSASANLQLNVIDRPKPPQGKLEFLEHTRKCITMKWKAPRDNGGKQITSFIIERKLVGKKSWIKVGEVDSDTTTFSTNKVEEGQAYQYRIRAVNSEGVSDPLDSEEVLAGDPIESPGMPSQPQVTDVTKEAITITWTPPAKDGGAPLLGYIVERRKKGSNRWIPATKEPIQDTKFTSDGLMEDVEYEFRVTAVNRAGAGEPSTASNSVVAKDPIRAPGMVKDIKVTDSTNSSISLAWDKPDSGDEPQGYILEMRAEDAKEWTKCSKIPITSTHYTVGGLQERGKYFFRIRAVNEGGVGEPTELMKGVYAMPPPAAPRFLDARMPSSMVVRAGTALCINVGFSGSPPPNVIWLKDGIPTKGRENITKGPNMSQFLISSAQRSDSGIYKIMLKNDYGEKYHDIRIRVADFPRPPTNLNLFEEVPNTVTLSWDHTPDNIEDGRVQYVIMKRDASTATWYTVTDRVFGNKYTVTGLLPGRKYFFRVIARNDIGDSDPLGLKEPWYIARDKERFSLQLKEYQEKDWSHAPEFITPLKDHTVHRGNDCTMSCAIIGNPRPHITWYKGKILISEKLKYWYTSSNGVCTLTIPSAEMKDADEYTIMAENSLGKAKCSCKLTVNEKGVTIIQNTIGESPRRSKHIM</sequence>
<dbReference type="EMBL" id="BEZZ01000236">
    <property type="protein sequence ID" value="GCC29156.1"/>
    <property type="molecule type" value="Genomic_DNA"/>
</dbReference>
<dbReference type="PROSITE" id="PS50853">
    <property type="entry name" value="FN3"/>
    <property type="match status" value="4"/>
</dbReference>
<dbReference type="Pfam" id="PF00041">
    <property type="entry name" value="fn3"/>
    <property type="match status" value="4"/>
</dbReference>
<keyword evidence="1" id="KW-0677">Repeat</keyword>
<dbReference type="OMA" id="IEPPGFA"/>
<dbReference type="FunFam" id="2.60.40.10:FF:001538">
    <property type="entry name" value="immunoglobulin superfamily member 22"/>
    <property type="match status" value="1"/>
</dbReference>
<dbReference type="FunFam" id="2.60.40.10:FF:001097">
    <property type="entry name" value="Immunoglobulin-like and fibronectin type III domain-containing protein 1"/>
    <property type="match status" value="1"/>
</dbReference>
<dbReference type="FunFam" id="2.60.40.10:FF:001539">
    <property type="entry name" value="Immunoglobulin superfamily member 22"/>
    <property type="match status" value="1"/>
</dbReference>
<feature type="domain" description="Ig-like" evidence="3">
    <location>
        <begin position="353"/>
        <end position="439"/>
    </location>
</feature>
<dbReference type="SUPFAM" id="SSF48726">
    <property type="entry name" value="Immunoglobulin"/>
    <property type="match status" value="8"/>
</dbReference>
<feature type="domain" description="Ig-like" evidence="3">
    <location>
        <begin position="93"/>
        <end position="184"/>
    </location>
</feature>
<dbReference type="SMART" id="SM00409">
    <property type="entry name" value="IG"/>
    <property type="match status" value="8"/>
</dbReference>
<dbReference type="Gene3D" id="2.60.40.10">
    <property type="entry name" value="Immunoglobulins"/>
    <property type="match status" value="12"/>
</dbReference>
<dbReference type="FunFam" id="2.60.40.10:FF:000034">
    <property type="entry name" value="Titin isoform A"/>
    <property type="match status" value="1"/>
</dbReference>
<dbReference type="Pfam" id="PF07679">
    <property type="entry name" value="I-set"/>
    <property type="match status" value="8"/>
</dbReference>
<dbReference type="FunFam" id="2.60.40.10:FF:001451">
    <property type="entry name" value="immunoglobulin superfamily member 22"/>
    <property type="match status" value="1"/>
</dbReference>
<gene>
    <name evidence="5" type="ORF">chiPu_0007593</name>
</gene>
<name>A0A401SFH3_CHIPU</name>
<dbReference type="FunFam" id="2.60.40.10:FF:001498">
    <property type="entry name" value="immunoglobulin superfamily member 22"/>
    <property type="match status" value="1"/>
</dbReference>
<dbReference type="InterPro" id="IPR003598">
    <property type="entry name" value="Ig_sub2"/>
</dbReference>
<dbReference type="PANTHER" id="PTHR13817">
    <property type="entry name" value="TITIN"/>
    <property type="match status" value="1"/>
</dbReference>
<feature type="domain" description="Fibronectin type-III" evidence="4">
    <location>
        <begin position="830"/>
        <end position="925"/>
    </location>
</feature>
<evidence type="ECO:0000256" key="2">
    <source>
        <dbReference type="ARBA" id="ARBA00023319"/>
    </source>
</evidence>
<protein>
    <recommendedName>
        <fullName evidence="7">Immunoglobulin superfamily member 22</fullName>
    </recommendedName>
</protein>
<organism evidence="5 6">
    <name type="scientific">Chiloscyllium punctatum</name>
    <name type="common">Brownbanded bambooshark</name>
    <name type="synonym">Hemiscyllium punctatum</name>
    <dbReference type="NCBI Taxonomy" id="137246"/>
    <lineage>
        <taxon>Eukaryota</taxon>
        <taxon>Metazoa</taxon>
        <taxon>Chordata</taxon>
        <taxon>Craniata</taxon>
        <taxon>Vertebrata</taxon>
        <taxon>Chondrichthyes</taxon>
        <taxon>Elasmobranchii</taxon>
        <taxon>Galeomorphii</taxon>
        <taxon>Galeoidea</taxon>
        <taxon>Orectolobiformes</taxon>
        <taxon>Hemiscylliidae</taxon>
        <taxon>Chiloscyllium</taxon>
    </lineage>
</organism>
<dbReference type="InterPro" id="IPR003961">
    <property type="entry name" value="FN3_dom"/>
</dbReference>
<dbReference type="CDD" id="cd00063">
    <property type="entry name" value="FN3"/>
    <property type="match status" value="4"/>
</dbReference>
<proteinExistence type="predicted"/>
<evidence type="ECO:0000259" key="4">
    <source>
        <dbReference type="PROSITE" id="PS50853"/>
    </source>
</evidence>
<feature type="domain" description="Ig-like" evidence="3">
    <location>
        <begin position="1028"/>
        <end position="1116"/>
    </location>
</feature>
<dbReference type="InterPro" id="IPR013098">
    <property type="entry name" value="Ig_I-set"/>
</dbReference>